<evidence type="ECO:0000313" key="3">
    <source>
        <dbReference type="Proteomes" id="UP000245207"/>
    </source>
</evidence>
<reference evidence="2 3" key="1">
    <citation type="journal article" date="2018" name="Mol. Plant">
        <title>The genome of Artemisia annua provides insight into the evolution of Asteraceae family and artemisinin biosynthesis.</title>
        <authorList>
            <person name="Shen Q."/>
            <person name="Zhang L."/>
            <person name="Liao Z."/>
            <person name="Wang S."/>
            <person name="Yan T."/>
            <person name="Shi P."/>
            <person name="Liu M."/>
            <person name="Fu X."/>
            <person name="Pan Q."/>
            <person name="Wang Y."/>
            <person name="Lv Z."/>
            <person name="Lu X."/>
            <person name="Zhang F."/>
            <person name="Jiang W."/>
            <person name="Ma Y."/>
            <person name="Chen M."/>
            <person name="Hao X."/>
            <person name="Li L."/>
            <person name="Tang Y."/>
            <person name="Lv G."/>
            <person name="Zhou Y."/>
            <person name="Sun X."/>
            <person name="Brodelius P.E."/>
            <person name="Rose J.K.C."/>
            <person name="Tang K."/>
        </authorList>
    </citation>
    <scope>NUCLEOTIDE SEQUENCE [LARGE SCALE GENOMIC DNA]</scope>
    <source>
        <strain evidence="3">cv. Huhao1</strain>
        <tissue evidence="2">Leaf</tissue>
    </source>
</reference>
<feature type="compositionally biased region" description="Polar residues" evidence="1">
    <location>
        <begin position="8"/>
        <end position="19"/>
    </location>
</feature>
<proteinExistence type="predicted"/>
<feature type="region of interest" description="Disordered" evidence="1">
    <location>
        <begin position="1"/>
        <end position="27"/>
    </location>
</feature>
<dbReference type="AlphaFoldDB" id="A0A2U1LEI2"/>
<dbReference type="Proteomes" id="UP000245207">
    <property type="component" value="Unassembled WGS sequence"/>
</dbReference>
<protein>
    <submittedName>
        <fullName evidence="2">B3 DNA binding domain-containing protein</fullName>
    </submittedName>
</protein>
<gene>
    <name evidence="2" type="ORF">CTI12_AA500970</name>
</gene>
<sequence>MIQKKQKNSAPAQLSGHSRNNSEEAGSEVLEGSRFCIQAVSFEEVKSFEDFHIVVKGLCIDRELPNDVRMRF</sequence>
<accession>A0A2U1LEI2</accession>
<comment type="caution">
    <text evidence="2">The sequence shown here is derived from an EMBL/GenBank/DDBJ whole genome shotgun (WGS) entry which is preliminary data.</text>
</comment>
<evidence type="ECO:0000256" key="1">
    <source>
        <dbReference type="SAM" id="MobiDB-lite"/>
    </source>
</evidence>
<name>A0A2U1LEI2_ARTAN</name>
<evidence type="ECO:0000313" key="2">
    <source>
        <dbReference type="EMBL" id="PWA47419.1"/>
    </source>
</evidence>
<organism evidence="2 3">
    <name type="scientific">Artemisia annua</name>
    <name type="common">Sweet wormwood</name>
    <dbReference type="NCBI Taxonomy" id="35608"/>
    <lineage>
        <taxon>Eukaryota</taxon>
        <taxon>Viridiplantae</taxon>
        <taxon>Streptophyta</taxon>
        <taxon>Embryophyta</taxon>
        <taxon>Tracheophyta</taxon>
        <taxon>Spermatophyta</taxon>
        <taxon>Magnoliopsida</taxon>
        <taxon>eudicotyledons</taxon>
        <taxon>Gunneridae</taxon>
        <taxon>Pentapetalae</taxon>
        <taxon>asterids</taxon>
        <taxon>campanulids</taxon>
        <taxon>Asterales</taxon>
        <taxon>Asteraceae</taxon>
        <taxon>Asteroideae</taxon>
        <taxon>Anthemideae</taxon>
        <taxon>Artemisiinae</taxon>
        <taxon>Artemisia</taxon>
    </lineage>
</organism>
<dbReference type="EMBL" id="PKPP01009817">
    <property type="protein sequence ID" value="PWA47419.1"/>
    <property type="molecule type" value="Genomic_DNA"/>
</dbReference>
<keyword evidence="3" id="KW-1185">Reference proteome</keyword>
<dbReference type="OrthoDB" id="1909330at2759"/>